<dbReference type="AlphaFoldDB" id="A0A8J7TKK7"/>
<reference evidence="4" key="1">
    <citation type="submission" date="2021-02" db="EMBL/GenBank/DDBJ databases">
        <title>Genome-Resolved Metagenomics of a Microbial Community Performing Photosynthetic Biological Nutrient Removal.</title>
        <authorList>
            <person name="Mcdaniel E.A."/>
        </authorList>
    </citation>
    <scope>NUCLEOTIDE SEQUENCE</scope>
    <source>
        <strain evidence="4">UWPOB_OBS1</strain>
    </source>
</reference>
<dbReference type="GO" id="GO:0003700">
    <property type="term" value="F:DNA-binding transcription factor activity"/>
    <property type="evidence" value="ECO:0007669"/>
    <property type="project" value="InterPro"/>
</dbReference>
<sequence length="214" mass="24543">MLTQPLGDAPEKTQEALLLYLKRKGELTVGELCDLLSITSMAVRRHITHLQKEGLIESRMVRQSRGRPTYRYKLSSKAEGLFPSASANLAEDLLEAVYESRGQEGVMELLAMRNKKRLERLLERVKGKSLKERVAEVSRIFSEDGYMTEWEELPDGNFLIYQRHCAVHNLVSKFSQVCSMEPSLMESLIGVKVTREKYILREDPLCAYLVHKPE</sequence>
<evidence type="ECO:0000313" key="5">
    <source>
        <dbReference type="Proteomes" id="UP000664277"/>
    </source>
</evidence>
<organism evidence="4 5">
    <name type="scientific">Candidatus Obscuribacter phosphatis</name>
    <dbReference type="NCBI Taxonomy" id="1906157"/>
    <lineage>
        <taxon>Bacteria</taxon>
        <taxon>Bacillati</taxon>
        <taxon>Candidatus Melainabacteria</taxon>
        <taxon>Candidatus Obscuribacterales</taxon>
        <taxon>Candidatus Obscuribacteraceae</taxon>
        <taxon>Candidatus Obscuribacter</taxon>
    </lineage>
</organism>
<dbReference type="InterPro" id="IPR036390">
    <property type="entry name" value="WH_DNA-bd_sf"/>
</dbReference>
<dbReference type="Proteomes" id="UP000664277">
    <property type="component" value="Unassembled WGS sequence"/>
</dbReference>
<dbReference type="Gene3D" id="1.10.10.10">
    <property type="entry name" value="Winged helix-like DNA-binding domain superfamily/Winged helix DNA-binding domain"/>
    <property type="match status" value="1"/>
</dbReference>
<protein>
    <submittedName>
        <fullName evidence="4">Winged helix-turn-helix transcriptional regulator</fullName>
    </submittedName>
</protein>
<dbReference type="Pfam" id="PF13412">
    <property type="entry name" value="HTH_24"/>
    <property type="match status" value="1"/>
</dbReference>
<comment type="caution">
    <text evidence="4">The sequence shown here is derived from an EMBL/GenBank/DDBJ whole genome shotgun (WGS) entry which is preliminary data.</text>
</comment>
<dbReference type="InterPro" id="IPR011991">
    <property type="entry name" value="ArsR-like_HTH"/>
</dbReference>
<accession>A0A8J7TKK7</accession>
<dbReference type="EMBL" id="JAFLCK010000001">
    <property type="protein sequence ID" value="MBN8658850.1"/>
    <property type="molecule type" value="Genomic_DNA"/>
</dbReference>
<dbReference type="SUPFAM" id="SSF46785">
    <property type="entry name" value="Winged helix' DNA-binding domain"/>
    <property type="match status" value="1"/>
</dbReference>
<dbReference type="PROSITE" id="PS51000">
    <property type="entry name" value="HTH_DEOR_2"/>
    <property type="match status" value="1"/>
</dbReference>
<dbReference type="InterPro" id="IPR036388">
    <property type="entry name" value="WH-like_DNA-bd_sf"/>
</dbReference>
<dbReference type="PANTHER" id="PTHR30363">
    <property type="entry name" value="HTH-TYPE TRANSCRIPTIONAL REGULATOR SRLR-RELATED"/>
    <property type="match status" value="1"/>
</dbReference>
<evidence type="ECO:0000259" key="3">
    <source>
        <dbReference type="PROSITE" id="PS51000"/>
    </source>
</evidence>
<evidence type="ECO:0000256" key="1">
    <source>
        <dbReference type="ARBA" id="ARBA00023015"/>
    </source>
</evidence>
<dbReference type="PANTHER" id="PTHR30363:SF28">
    <property type="entry name" value="TRANSCRIPTIONAL REGULATORY PROTEIN-RELATED"/>
    <property type="match status" value="1"/>
</dbReference>
<dbReference type="CDD" id="cd00090">
    <property type="entry name" value="HTH_ARSR"/>
    <property type="match status" value="1"/>
</dbReference>
<evidence type="ECO:0000313" key="4">
    <source>
        <dbReference type="EMBL" id="MBN8658850.1"/>
    </source>
</evidence>
<dbReference type="InterPro" id="IPR001034">
    <property type="entry name" value="DeoR_HTH"/>
</dbReference>
<evidence type="ECO:0000256" key="2">
    <source>
        <dbReference type="ARBA" id="ARBA00023163"/>
    </source>
</evidence>
<proteinExistence type="predicted"/>
<dbReference type="InterPro" id="IPR050313">
    <property type="entry name" value="Carb_Metab_HTH_regulators"/>
</dbReference>
<gene>
    <name evidence="4" type="ORF">J0M35_00695</name>
</gene>
<name>A0A8J7TKK7_9BACT</name>
<keyword evidence="1" id="KW-0805">Transcription regulation</keyword>
<keyword evidence="2" id="KW-0804">Transcription</keyword>
<feature type="domain" description="HTH deoR-type" evidence="3">
    <location>
        <begin position="10"/>
        <end position="69"/>
    </location>
</feature>